<feature type="domain" description="Nuclease associated modular" evidence="2">
    <location>
        <begin position="85"/>
        <end position="108"/>
    </location>
</feature>
<dbReference type="InterPro" id="IPR010896">
    <property type="entry name" value="NUMOD1"/>
</dbReference>
<evidence type="ECO:0000313" key="3">
    <source>
        <dbReference type="EMBL" id="RUP46619.1"/>
    </source>
</evidence>
<reference evidence="3 4" key="1">
    <citation type="journal article" date="2018" name="New Phytol.">
        <title>Phylogenomics of Endogonaceae and evolution of mycorrhizas within Mucoromycota.</title>
        <authorList>
            <person name="Chang Y."/>
            <person name="Desiro A."/>
            <person name="Na H."/>
            <person name="Sandor L."/>
            <person name="Lipzen A."/>
            <person name="Clum A."/>
            <person name="Barry K."/>
            <person name="Grigoriev I.V."/>
            <person name="Martin F.M."/>
            <person name="Stajich J.E."/>
            <person name="Smith M.E."/>
            <person name="Bonito G."/>
            <person name="Spatafora J.W."/>
        </authorList>
    </citation>
    <scope>NUCLEOTIDE SEQUENCE [LARGE SCALE GENOMIC DNA]</scope>
    <source>
        <strain evidence="3 4">GMNB39</strain>
    </source>
</reference>
<protein>
    <submittedName>
        <fullName evidence="3">Uncharacterized protein</fullName>
    </submittedName>
</protein>
<proteinExistence type="predicted"/>
<feature type="domain" description="Nuclease-associated modular DNA-binding 1" evidence="1">
    <location>
        <begin position="169"/>
        <end position="204"/>
    </location>
</feature>
<name>A0A433D6Z7_9FUNG</name>
<dbReference type="Pfam" id="PF07453">
    <property type="entry name" value="NUMOD1"/>
    <property type="match status" value="1"/>
</dbReference>
<accession>A0A433D6Z7</accession>
<dbReference type="InterPro" id="IPR003611">
    <property type="entry name" value="NUMOD3"/>
</dbReference>
<dbReference type="Pfam" id="PF07460">
    <property type="entry name" value="NUMOD3"/>
    <property type="match status" value="1"/>
</dbReference>
<dbReference type="SUPFAM" id="SSF64496">
    <property type="entry name" value="DNA-binding domain of intron-encoded endonucleases"/>
    <property type="match status" value="1"/>
</dbReference>
<dbReference type="Proteomes" id="UP000268093">
    <property type="component" value="Unassembled WGS sequence"/>
</dbReference>
<gene>
    <name evidence="3" type="ORF">BC936DRAFT_146716</name>
</gene>
<organism evidence="3 4">
    <name type="scientific">Jimgerdemannia flammicorona</name>
    <dbReference type="NCBI Taxonomy" id="994334"/>
    <lineage>
        <taxon>Eukaryota</taxon>
        <taxon>Fungi</taxon>
        <taxon>Fungi incertae sedis</taxon>
        <taxon>Mucoromycota</taxon>
        <taxon>Mucoromycotina</taxon>
        <taxon>Endogonomycetes</taxon>
        <taxon>Endogonales</taxon>
        <taxon>Endogonaceae</taxon>
        <taxon>Jimgerdemannia</taxon>
    </lineage>
</organism>
<evidence type="ECO:0000259" key="2">
    <source>
        <dbReference type="Pfam" id="PF07460"/>
    </source>
</evidence>
<dbReference type="GO" id="GO:0003677">
    <property type="term" value="F:DNA binding"/>
    <property type="evidence" value="ECO:0007669"/>
    <property type="project" value="InterPro"/>
</dbReference>
<evidence type="ECO:0000313" key="4">
    <source>
        <dbReference type="Proteomes" id="UP000268093"/>
    </source>
</evidence>
<dbReference type="EMBL" id="RBNI01005536">
    <property type="protein sequence ID" value="RUP46619.1"/>
    <property type="molecule type" value="Genomic_DNA"/>
</dbReference>
<sequence length="213" mass="23394">MDFLYVFENIVGHKAEILATLGGLGGVYMFLPQRGCSEASFAAIVPPIKWVLLFLEQLALDFIKPAYNFLKIAGTSLGAVRAPFSSEHRAKISAANSRRTGYNNPMYGLVAANAIGVSVFTVDLVLVQSFASRDAAAAWLGVSDITVLRYIRSGKVFRGRRSQPVVNTFYVFDATTKQLISSYLGLREACREMSMSHHTIRKHIASVSPGTRR</sequence>
<evidence type="ECO:0000259" key="1">
    <source>
        <dbReference type="Pfam" id="PF07453"/>
    </source>
</evidence>
<dbReference type="AlphaFoldDB" id="A0A433D6Z7"/>
<keyword evidence="4" id="KW-1185">Reference proteome</keyword>
<comment type="caution">
    <text evidence="3">The sequence shown here is derived from an EMBL/GenBank/DDBJ whole genome shotgun (WGS) entry which is preliminary data.</text>
</comment>